<keyword evidence="4 13" id="KW-0050">Antiport</keyword>
<dbReference type="Pfam" id="PF06450">
    <property type="entry name" value="NhaB"/>
    <property type="match status" value="1"/>
</dbReference>
<dbReference type="HAMAP" id="MF_01599">
    <property type="entry name" value="NhaB"/>
    <property type="match status" value="1"/>
</dbReference>
<keyword evidence="9 13" id="KW-0915">Sodium</keyword>
<dbReference type="PANTHER" id="PTHR43302:SF1">
    <property type="entry name" value="NA(+)_H(+) ANTIPORTER NHAB"/>
    <property type="match status" value="1"/>
</dbReference>
<dbReference type="NCBIfam" id="NF007093">
    <property type="entry name" value="PRK09547.1"/>
    <property type="match status" value="1"/>
</dbReference>
<feature type="transmembrane region" description="Helical" evidence="13">
    <location>
        <begin position="364"/>
        <end position="382"/>
    </location>
</feature>
<evidence type="ECO:0000256" key="9">
    <source>
        <dbReference type="ARBA" id="ARBA00023053"/>
    </source>
</evidence>
<dbReference type="PANTHER" id="PTHR43302">
    <property type="entry name" value="TRANSPORTER ARSB-RELATED"/>
    <property type="match status" value="1"/>
</dbReference>
<evidence type="ECO:0000256" key="12">
    <source>
        <dbReference type="ARBA" id="ARBA00023201"/>
    </source>
</evidence>
<evidence type="ECO:0000256" key="1">
    <source>
        <dbReference type="ARBA" id="ARBA00004651"/>
    </source>
</evidence>
<sequence length="512" mass="55822">MTRKHGQTAAPLGGLSGAFFQNFLGEAPTWYKITIAAFLIGNPIILLLTDPFITGWILIGQFIFTLAMALKCYPLQPGGLLAIEALLLGMTSTSAVFHEVSNNIEVILLLIFMVAGIYFMKDLLLNIFTRLLIRVRSKTLLSLLFCSLAALLSAFLDALTVTAVLIAVAVGFYSVYHRVASNQSNQQMDHDHSNDEQVVEYHRQDLDEFRAFLRSLVMHGAVGTALGGVMTLVGEPQNLLIAERAGWGFAEFFQRMAPVTVPTFIAGLTTCALLEKTRVFGYGARLPAAVREVLENFAEEEASKRHDGHRAELWTQGVVAVLLVLSLAFHVAEVGLVGLMVIVLLTSFNGVIQEARIGHAFEEALPFTALLVVFFAIVAVIHQQHLFTPVTHFVLSLDVEQQPAMLFIANGLLSMISDNVFVATVYINEVKDALNAGEIGREHFEKLAIAINAGTNLPSVATPNGQAAFLFLLTSVLAPLIRLSYGRMVLMALPYTIVLSSVALFCVVYAIA</sequence>
<feature type="transmembrane region" description="Helical" evidence="13">
    <location>
        <begin position="106"/>
        <end position="128"/>
    </location>
</feature>
<keyword evidence="3 13" id="KW-0813">Transport</keyword>
<keyword evidence="6" id="KW-0997">Cell inner membrane</keyword>
<dbReference type="InterPro" id="IPR004671">
    <property type="entry name" value="Na+/H+_antiporter_NhaB"/>
</dbReference>
<comment type="function">
    <text evidence="13">Na(+)/H(+) antiporter that extrudes sodium in exchange for external protons.</text>
</comment>
<feature type="transmembrane region" description="Helical" evidence="13">
    <location>
        <begin position="80"/>
        <end position="100"/>
    </location>
</feature>
<comment type="subcellular location">
    <subcellularLocation>
        <location evidence="1 13">Cell membrane</location>
        <topology evidence="1 13">Multi-pass membrane protein</topology>
    </subcellularLocation>
</comment>
<gene>
    <name evidence="13 14" type="primary">nhaB</name>
    <name evidence="14" type="ORF">Maes01_02146</name>
</gene>
<feature type="transmembrane region" description="Helical" evidence="13">
    <location>
        <begin position="313"/>
        <end position="329"/>
    </location>
</feature>
<evidence type="ECO:0000313" key="15">
    <source>
        <dbReference type="Proteomes" id="UP001408594"/>
    </source>
</evidence>
<comment type="caution">
    <text evidence="13">Lacks conserved residue(s) required for the propagation of feature annotation.</text>
</comment>
<keyword evidence="8 13" id="KW-1133">Transmembrane helix</keyword>
<evidence type="ECO:0000256" key="4">
    <source>
        <dbReference type="ARBA" id="ARBA00022449"/>
    </source>
</evidence>
<feature type="transmembrane region" description="Helical" evidence="13">
    <location>
        <begin position="492"/>
        <end position="511"/>
    </location>
</feature>
<evidence type="ECO:0000256" key="2">
    <source>
        <dbReference type="ARBA" id="ARBA00006036"/>
    </source>
</evidence>
<evidence type="ECO:0000256" key="11">
    <source>
        <dbReference type="ARBA" id="ARBA00023136"/>
    </source>
</evidence>
<keyword evidence="7 13" id="KW-0812">Transmembrane</keyword>
<name>A0ABP9WSY5_9GAMM</name>
<keyword evidence="10 13" id="KW-0406">Ion transport</keyword>
<evidence type="ECO:0000313" key="14">
    <source>
        <dbReference type="EMBL" id="GAA5525576.1"/>
    </source>
</evidence>
<dbReference type="RefSeq" id="WP_345551375.1">
    <property type="nucleotide sequence ID" value="NZ_BAABRT010000017.1"/>
</dbReference>
<feature type="transmembrane region" description="Helical" evidence="13">
    <location>
        <begin position="335"/>
        <end position="352"/>
    </location>
</feature>
<dbReference type="Proteomes" id="UP001408594">
    <property type="component" value="Unassembled WGS sequence"/>
</dbReference>
<feature type="transmembrane region" description="Helical" evidence="13">
    <location>
        <begin position="211"/>
        <end position="234"/>
    </location>
</feature>
<comment type="catalytic activity">
    <reaction evidence="13">
        <text>2 Na(+)(in) + 3 H(+)(out) = 2 Na(+)(out) + 3 H(+)(in)</text>
        <dbReference type="Rhea" id="RHEA:29247"/>
        <dbReference type="ChEBI" id="CHEBI:15378"/>
        <dbReference type="ChEBI" id="CHEBI:29101"/>
    </reaction>
</comment>
<reference evidence="14 15" key="1">
    <citation type="submission" date="2024-02" db="EMBL/GenBank/DDBJ databases">
        <title>Microbulbifer aestuariivivens NBRC 112533.</title>
        <authorList>
            <person name="Ichikawa N."/>
            <person name="Katano-Makiyama Y."/>
            <person name="Hidaka K."/>
        </authorList>
    </citation>
    <scope>NUCLEOTIDE SEQUENCE [LARGE SCALE GENOMIC DNA]</scope>
    <source>
        <strain evidence="14 15">NBRC 112533</strain>
    </source>
</reference>
<proteinExistence type="inferred from homology"/>
<evidence type="ECO:0000256" key="8">
    <source>
        <dbReference type="ARBA" id="ARBA00022989"/>
    </source>
</evidence>
<accession>A0ABP9WSY5</accession>
<comment type="similarity">
    <text evidence="2 13">Belongs to the NhaB Na(+)/H(+) (TC 2.A.34) antiporter family.</text>
</comment>
<evidence type="ECO:0000256" key="10">
    <source>
        <dbReference type="ARBA" id="ARBA00023065"/>
    </source>
</evidence>
<keyword evidence="15" id="KW-1185">Reference proteome</keyword>
<evidence type="ECO:0000256" key="5">
    <source>
        <dbReference type="ARBA" id="ARBA00022475"/>
    </source>
</evidence>
<evidence type="ECO:0000256" key="13">
    <source>
        <dbReference type="HAMAP-Rule" id="MF_01599"/>
    </source>
</evidence>
<evidence type="ECO:0000256" key="3">
    <source>
        <dbReference type="ARBA" id="ARBA00022448"/>
    </source>
</evidence>
<protein>
    <recommendedName>
        <fullName evidence="13">Na(+)/H(+) antiporter NhaB</fullName>
    </recommendedName>
    <alternativeName>
        <fullName evidence="13">Sodium/proton antiporter NhaB</fullName>
    </alternativeName>
</protein>
<comment type="caution">
    <text evidence="14">The sequence shown here is derived from an EMBL/GenBank/DDBJ whole genome shotgun (WGS) entry which is preliminary data.</text>
</comment>
<feature type="transmembrane region" description="Helical" evidence="13">
    <location>
        <begin position="140"/>
        <end position="173"/>
    </location>
</feature>
<evidence type="ECO:0000256" key="7">
    <source>
        <dbReference type="ARBA" id="ARBA00022692"/>
    </source>
</evidence>
<dbReference type="EMBL" id="BAABRT010000017">
    <property type="protein sequence ID" value="GAA5525576.1"/>
    <property type="molecule type" value="Genomic_DNA"/>
</dbReference>
<keyword evidence="5 13" id="KW-1003">Cell membrane</keyword>
<organism evidence="14 15">
    <name type="scientific">Microbulbifer aestuariivivens</name>
    <dbReference type="NCBI Taxonomy" id="1908308"/>
    <lineage>
        <taxon>Bacteria</taxon>
        <taxon>Pseudomonadati</taxon>
        <taxon>Pseudomonadota</taxon>
        <taxon>Gammaproteobacteria</taxon>
        <taxon>Cellvibrionales</taxon>
        <taxon>Microbulbiferaceae</taxon>
        <taxon>Microbulbifer</taxon>
    </lineage>
</organism>
<evidence type="ECO:0000256" key="6">
    <source>
        <dbReference type="ARBA" id="ARBA00022519"/>
    </source>
</evidence>
<keyword evidence="11 13" id="KW-0472">Membrane</keyword>
<keyword evidence="12 13" id="KW-0739">Sodium transport</keyword>